<proteinExistence type="predicted"/>
<reference evidence="1 2" key="1">
    <citation type="submission" date="2015-01" db="EMBL/GenBank/DDBJ databases">
        <title>Evolution of Trichinella species and genotypes.</title>
        <authorList>
            <person name="Korhonen P.K."/>
            <person name="Edoardo P."/>
            <person name="Giuseppe L.R."/>
            <person name="Gasser R.B."/>
        </authorList>
    </citation>
    <scope>NUCLEOTIDE SEQUENCE [LARGE SCALE GENOMIC DNA]</scope>
    <source>
        <strain evidence="1">ISS470</strain>
    </source>
</reference>
<protein>
    <submittedName>
        <fullName evidence="1">Uncharacterized protein</fullName>
    </submittedName>
</protein>
<comment type="caution">
    <text evidence="1">The sequence shown here is derived from an EMBL/GenBank/DDBJ whole genome shotgun (WGS) entry which is preliminary data.</text>
</comment>
<dbReference type="Proteomes" id="UP000054995">
    <property type="component" value="Unassembled WGS sequence"/>
</dbReference>
<evidence type="ECO:0000313" key="1">
    <source>
        <dbReference type="EMBL" id="KRY83496.1"/>
    </source>
</evidence>
<accession>A0A0V1FBZ1</accession>
<organism evidence="1 2">
    <name type="scientific">Trichinella pseudospiralis</name>
    <name type="common">Parasitic roundworm</name>
    <dbReference type="NCBI Taxonomy" id="6337"/>
    <lineage>
        <taxon>Eukaryota</taxon>
        <taxon>Metazoa</taxon>
        <taxon>Ecdysozoa</taxon>
        <taxon>Nematoda</taxon>
        <taxon>Enoplea</taxon>
        <taxon>Dorylaimia</taxon>
        <taxon>Trichinellida</taxon>
        <taxon>Trichinellidae</taxon>
        <taxon>Trichinella</taxon>
    </lineage>
</organism>
<keyword evidence="2" id="KW-1185">Reference proteome</keyword>
<evidence type="ECO:0000313" key="2">
    <source>
        <dbReference type="Proteomes" id="UP000054995"/>
    </source>
</evidence>
<name>A0A0V1FBZ1_TRIPS</name>
<dbReference type="AlphaFoldDB" id="A0A0V1FBZ1"/>
<gene>
    <name evidence="1" type="ORF">T4D_6261</name>
</gene>
<sequence>MDNKKWLLLKTGSSIENMFSDWVKTFQFSDTEVKQLSFRMVGGRGGGYTVVGYGGGRVYDAQMTIMMVGSVGERVFVAKMTLDQDVWI</sequence>
<dbReference type="EMBL" id="JYDT01000139">
    <property type="protein sequence ID" value="KRY83496.1"/>
    <property type="molecule type" value="Genomic_DNA"/>
</dbReference>